<proteinExistence type="predicted"/>
<feature type="compositionally biased region" description="Basic residues" evidence="1">
    <location>
        <begin position="24"/>
        <end position="39"/>
    </location>
</feature>
<feature type="region of interest" description="Disordered" evidence="1">
    <location>
        <begin position="330"/>
        <end position="353"/>
    </location>
</feature>
<feature type="domain" description="DUF3752" evidence="2">
    <location>
        <begin position="264"/>
        <end position="387"/>
    </location>
</feature>
<protein>
    <recommendedName>
        <fullName evidence="2">DUF3752 domain-containing protein</fullName>
    </recommendedName>
</protein>
<gene>
    <name evidence="3" type="ORF">IE077_000353</name>
</gene>
<feature type="region of interest" description="Disordered" evidence="1">
    <location>
        <begin position="1"/>
        <end position="43"/>
    </location>
</feature>
<dbReference type="PANTHER" id="PTHR47422">
    <property type="entry name" value="DNAJ HEAT SHOCK N-TERMINAL DOMAIN-CONTAINING PROTEIN"/>
    <property type="match status" value="1"/>
</dbReference>
<dbReference type="Pfam" id="PF12572">
    <property type="entry name" value="DUF3752"/>
    <property type="match status" value="1"/>
</dbReference>
<dbReference type="InterPro" id="IPR022226">
    <property type="entry name" value="DUF3752"/>
</dbReference>
<feature type="region of interest" description="Disordered" evidence="1">
    <location>
        <begin position="226"/>
        <end position="251"/>
    </location>
</feature>
<evidence type="ECO:0000313" key="4">
    <source>
        <dbReference type="Proteomes" id="UP000823046"/>
    </source>
</evidence>
<dbReference type="Proteomes" id="UP000823046">
    <property type="component" value="Unassembled WGS sequence"/>
</dbReference>
<evidence type="ECO:0000313" key="3">
    <source>
        <dbReference type="EMBL" id="KAF8822820.1"/>
    </source>
</evidence>
<sequence>MESISTSSQEDMNATVRNITDCKSKRRRKQSARSKVKKKSYQEKEFSFDREEAARLIKDLLVRCPTLASELRQLYKRIDSGETVMLDGLPDKSLRKKLRHSFQAFKLEVKEVHGSKGYRKPKHCSKRFTKFYDSIASEIAHEGATKDANLLSGSNQQEPICDSSVSPVEDASFCNRIMETVPKKTIKNIQNATVKYTSKGPTMPTLEDVEELKELYYQQNLEEQNISNKIGTSDRKEGDADLSSKRKRDEWMTEAPEMLRGLFKDSTRKHRTPIDRFEERRKADESRHLKKLMLEYNEAMRPKSLLELHREGNFKNDVEEHKQYIASHQLLRGSKYSKQKESKSEDNTSSPWRTFDRERDLDMKRRVEAEDFHRLLDRSKQLSDRFGESQFQSSFL</sequence>
<dbReference type="PANTHER" id="PTHR47422:SF1">
    <property type="entry name" value="DNAJ HEAT SHOCK N-TERMINAL DOMAIN-CONTAINING PROTEIN"/>
    <property type="match status" value="1"/>
</dbReference>
<evidence type="ECO:0000259" key="2">
    <source>
        <dbReference type="Pfam" id="PF12572"/>
    </source>
</evidence>
<feature type="compositionally biased region" description="Basic and acidic residues" evidence="1">
    <location>
        <begin position="232"/>
        <end position="251"/>
    </location>
</feature>
<accession>A0ABQ7JGM1</accession>
<feature type="compositionally biased region" description="Polar residues" evidence="1">
    <location>
        <begin position="1"/>
        <end position="18"/>
    </location>
</feature>
<evidence type="ECO:0000256" key="1">
    <source>
        <dbReference type="SAM" id="MobiDB-lite"/>
    </source>
</evidence>
<organism evidence="3 4">
    <name type="scientific">Cardiosporidium cionae</name>
    <dbReference type="NCBI Taxonomy" id="476202"/>
    <lineage>
        <taxon>Eukaryota</taxon>
        <taxon>Sar</taxon>
        <taxon>Alveolata</taxon>
        <taxon>Apicomplexa</taxon>
        <taxon>Aconoidasida</taxon>
        <taxon>Nephromycida</taxon>
        <taxon>Cardiosporidium</taxon>
    </lineage>
</organism>
<reference evidence="3 4" key="1">
    <citation type="journal article" date="2020" name="bioRxiv">
        <title>Metabolic contributions of an alphaproteobacterial endosymbiont in the apicomplexan Cardiosporidium cionae.</title>
        <authorList>
            <person name="Hunter E.S."/>
            <person name="Paight C.J."/>
            <person name="Lane C.E."/>
        </authorList>
    </citation>
    <scope>NUCLEOTIDE SEQUENCE [LARGE SCALE GENOMIC DNA]</scope>
    <source>
        <strain evidence="3">ESH_2018</strain>
    </source>
</reference>
<dbReference type="EMBL" id="JADAQX010000021">
    <property type="protein sequence ID" value="KAF8822820.1"/>
    <property type="molecule type" value="Genomic_DNA"/>
</dbReference>
<name>A0ABQ7JGM1_9APIC</name>
<keyword evidence="4" id="KW-1185">Reference proteome</keyword>
<comment type="caution">
    <text evidence="3">The sequence shown here is derived from an EMBL/GenBank/DDBJ whole genome shotgun (WGS) entry which is preliminary data.</text>
</comment>